<keyword evidence="2" id="KW-1185">Reference proteome</keyword>
<dbReference type="OrthoDB" id="414133at2759"/>
<name>A0A9N9LTG2_9HELO</name>
<dbReference type="AlphaFoldDB" id="A0A9N9LTG2"/>
<reference evidence="1" key="1">
    <citation type="submission" date="2021-07" db="EMBL/GenBank/DDBJ databases">
        <authorList>
            <person name="Durling M."/>
        </authorList>
    </citation>
    <scope>NUCLEOTIDE SEQUENCE</scope>
</reference>
<dbReference type="InterPro" id="IPR029063">
    <property type="entry name" value="SAM-dependent_MTases_sf"/>
</dbReference>
<dbReference type="Proteomes" id="UP000701801">
    <property type="component" value="Unassembled WGS sequence"/>
</dbReference>
<evidence type="ECO:0000313" key="1">
    <source>
        <dbReference type="EMBL" id="CAG8977241.1"/>
    </source>
</evidence>
<comment type="caution">
    <text evidence="1">The sequence shown here is derived from an EMBL/GenBank/DDBJ whole genome shotgun (WGS) entry which is preliminary data.</text>
</comment>
<organism evidence="1 2">
    <name type="scientific">Hymenoscyphus albidus</name>
    <dbReference type="NCBI Taxonomy" id="595503"/>
    <lineage>
        <taxon>Eukaryota</taxon>
        <taxon>Fungi</taxon>
        <taxon>Dikarya</taxon>
        <taxon>Ascomycota</taxon>
        <taxon>Pezizomycotina</taxon>
        <taxon>Leotiomycetes</taxon>
        <taxon>Helotiales</taxon>
        <taxon>Helotiaceae</taxon>
        <taxon>Hymenoscyphus</taxon>
    </lineage>
</organism>
<dbReference type="Gene3D" id="3.40.50.150">
    <property type="entry name" value="Vaccinia Virus protein VP39"/>
    <property type="match status" value="1"/>
</dbReference>
<gene>
    <name evidence="1" type="ORF">HYALB_00007937</name>
</gene>
<sequence length="100" mass="11608">MIRVGKNLRRKNELFNKLVETGVTFPWRQVVFQDYGVAVKRRRVVGLGVAPGERIPQFPKRTHCRYGKKVPGLSPLETPYEILKRIPQDERSTKKTNFGK</sequence>
<proteinExistence type="predicted"/>
<dbReference type="SUPFAM" id="SSF53335">
    <property type="entry name" value="S-adenosyl-L-methionine-dependent methyltransferases"/>
    <property type="match status" value="1"/>
</dbReference>
<dbReference type="EMBL" id="CAJVRM010000208">
    <property type="protein sequence ID" value="CAG8977241.1"/>
    <property type="molecule type" value="Genomic_DNA"/>
</dbReference>
<protein>
    <submittedName>
        <fullName evidence="1">Uncharacterized protein</fullName>
    </submittedName>
</protein>
<evidence type="ECO:0000313" key="2">
    <source>
        <dbReference type="Proteomes" id="UP000701801"/>
    </source>
</evidence>
<accession>A0A9N9LTG2</accession>